<accession>A0A977PWR9</accession>
<protein>
    <submittedName>
        <fullName evidence="1">Uncharacterized protein</fullName>
    </submittedName>
</protein>
<evidence type="ECO:0000313" key="1">
    <source>
        <dbReference type="EMBL" id="UXE61498.1"/>
    </source>
</evidence>
<name>A0A977PWR9_9CYAN</name>
<proteinExistence type="predicted"/>
<sequence length="124" mass="14166">MDLITRKQLCELGLTKYQAKRLTTAMQSAQKIHRANAYNIQEVIVAINEYLQNKRIQAVTRTNLEKIKDILLPTLDNVVPVAFGEETSSELGQLAQQILATTLEVNRKLAKLERRSLEIKGRYE</sequence>
<dbReference type="AlphaFoldDB" id="A0A977PWR9"/>
<reference evidence="1" key="1">
    <citation type="submission" date="2021-04" db="EMBL/GenBank/DDBJ databases">
        <title>Genome sequence of Woronichinia naegeliana from Washington state freshwater lake bloom.</title>
        <authorList>
            <person name="Dreher T.W."/>
        </authorList>
    </citation>
    <scope>NUCLEOTIDE SEQUENCE</scope>
    <source>
        <strain evidence="1">WA131</strain>
    </source>
</reference>
<dbReference type="EMBL" id="CP073041">
    <property type="protein sequence ID" value="UXE61498.1"/>
    <property type="molecule type" value="Genomic_DNA"/>
</dbReference>
<dbReference type="Proteomes" id="UP001065613">
    <property type="component" value="Chromosome"/>
</dbReference>
<dbReference type="KEGG" id="wna:KA717_00300"/>
<organism evidence="1">
    <name type="scientific">Woronichinia naegeliana WA131</name>
    <dbReference type="NCBI Taxonomy" id="2824559"/>
    <lineage>
        <taxon>Bacteria</taxon>
        <taxon>Bacillati</taxon>
        <taxon>Cyanobacteriota</taxon>
        <taxon>Cyanophyceae</taxon>
        <taxon>Synechococcales</taxon>
        <taxon>Coelosphaeriaceae</taxon>
        <taxon>Woronichinia</taxon>
    </lineage>
</organism>
<gene>
    <name evidence="1" type="ORF">KA717_00300</name>
</gene>